<accession>A0A369VZM7</accession>
<keyword evidence="2" id="KW-1185">Reference proteome</keyword>
<name>A0A369VZM7_9SPHN</name>
<dbReference type="Proteomes" id="UP000253918">
    <property type="component" value="Unassembled WGS sequence"/>
</dbReference>
<reference evidence="1 2" key="1">
    <citation type="submission" date="2018-07" db="EMBL/GenBank/DDBJ databases">
        <title>a novel species of Sphingomonas isolated from the rhizosphere soil of Araceae plant.</title>
        <authorList>
            <person name="Zhiyong W."/>
            <person name="Qinglan Z."/>
            <person name="Zhiwei F."/>
            <person name="Ding X."/>
            <person name="Gejiao W."/>
            <person name="Shixue Z."/>
        </authorList>
    </citation>
    <scope>NUCLEOTIDE SEQUENCE [LARGE SCALE GENOMIC DNA]</scope>
    <source>
        <strain evidence="1 2">WZY 27</strain>
    </source>
</reference>
<proteinExistence type="predicted"/>
<evidence type="ECO:0000313" key="2">
    <source>
        <dbReference type="Proteomes" id="UP000253918"/>
    </source>
</evidence>
<keyword evidence="1" id="KW-0418">Kinase</keyword>
<organism evidence="1 2">
    <name type="scientific">Sphingomonas aracearum</name>
    <dbReference type="NCBI Taxonomy" id="2283317"/>
    <lineage>
        <taxon>Bacteria</taxon>
        <taxon>Pseudomonadati</taxon>
        <taxon>Pseudomonadota</taxon>
        <taxon>Alphaproteobacteria</taxon>
        <taxon>Sphingomonadales</taxon>
        <taxon>Sphingomonadaceae</taxon>
        <taxon>Sphingomonas</taxon>
    </lineage>
</organism>
<dbReference type="EMBL" id="QQNB01000001">
    <property type="protein sequence ID" value="RDE06522.1"/>
    <property type="molecule type" value="Genomic_DNA"/>
</dbReference>
<comment type="caution">
    <text evidence="1">The sequence shown here is derived from an EMBL/GenBank/DDBJ whole genome shotgun (WGS) entry which is preliminary data.</text>
</comment>
<dbReference type="OrthoDB" id="7391183at2"/>
<sequence>MTRASGHGDTLSRWLEAEGIVPVEGPGAIADVARIRALLIEAAGEGRALSYSELLGQLGHRFTRPKMRALCRTLDAIDRDGSARGEPELAVLVVRETDRLPGAGWWSGRADAPAWNGPEARAYVERLQRACFDWRWRG</sequence>
<gene>
    <name evidence="1" type="ORF">DVW87_02080</name>
</gene>
<keyword evidence="1" id="KW-0808">Transferase</keyword>
<evidence type="ECO:0000313" key="1">
    <source>
        <dbReference type="EMBL" id="RDE06522.1"/>
    </source>
</evidence>
<protein>
    <submittedName>
        <fullName evidence="1">Ribose-phosphate pyrophosphokinase</fullName>
    </submittedName>
</protein>
<dbReference type="RefSeq" id="WP_114686106.1">
    <property type="nucleotide sequence ID" value="NZ_QQNB01000001.1"/>
</dbReference>
<dbReference type="GO" id="GO:0016301">
    <property type="term" value="F:kinase activity"/>
    <property type="evidence" value="ECO:0007669"/>
    <property type="project" value="UniProtKB-KW"/>
</dbReference>
<dbReference type="AlphaFoldDB" id="A0A369VZM7"/>